<reference evidence="2" key="2">
    <citation type="journal article" date="2013" name="Mar. Genomics">
        <title>Expression of sulfatases in Rhodopirellula baltica and the diversity of sulfatases in the genus Rhodopirellula.</title>
        <authorList>
            <person name="Wegner C.E."/>
            <person name="Richter-Heitmann T."/>
            <person name="Klindworth A."/>
            <person name="Klockow C."/>
            <person name="Richter M."/>
            <person name="Achstetter T."/>
            <person name="Glockner F.O."/>
            <person name="Harder J."/>
        </authorList>
    </citation>
    <scope>NUCLEOTIDE SEQUENCE [LARGE SCALE GENOMIC DNA]</scope>
    <source>
        <strain evidence="2">6C</strain>
    </source>
</reference>
<protein>
    <submittedName>
        <fullName evidence="2">Uncharacterized protein</fullName>
    </submittedName>
</protein>
<evidence type="ECO:0000256" key="1">
    <source>
        <dbReference type="SAM" id="MobiDB-lite"/>
    </source>
</evidence>
<organism evidence="2 3">
    <name type="scientific">Rhodopirellula europaea 6C</name>
    <dbReference type="NCBI Taxonomy" id="1263867"/>
    <lineage>
        <taxon>Bacteria</taxon>
        <taxon>Pseudomonadati</taxon>
        <taxon>Planctomycetota</taxon>
        <taxon>Planctomycetia</taxon>
        <taxon>Pirellulales</taxon>
        <taxon>Pirellulaceae</taxon>
        <taxon>Rhodopirellula</taxon>
    </lineage>
</organism>
<dbReference type="EMBL" id="ANMO01000240">
    <property type="protein sequence ID" value="EMB13881.1"/>
    <property type="molecule type" value="Genomic_DNA"/>
</dbReference>
<dbReference type="Proteomes" id="UP000011529">
    <property type="component" value="Unassembled WGS sequence"/>
</dbReference>
<reference evidence="2" key="1">
    <citation type="submission" date="2012-11" db="EMBL/GenBank/DDBJ databases">
        <title>Permanent draft genomes of Rhodopirellula europaea strain SH398 and 6C.</title>
        <authorList>
            <person name="Richter M."/>
            <person name="Richter-Heitmann T."/>
            <person name="Frank C."/>
            <person name="Harder J."/>
            <person name="Glockner F.O."/>
        </authorList>
    </citation>
    <scope>NUCLEOTIDE SEQUENCE</scope>
    <source>
        <strain evidence="2">6C</strain>
    </source>
</reference>
<proteinExistence type="predicted"/>
<accession>M2A3S4</accession>
<name>M2A3S4_9BACT</name>
<comment type="caution">
    <text evidence="2">The sequence shown here is derived from an EMBL/GenBank/DDBJ whole genome shotgun (WGS) entry which is preliminary data.</text>
</comment>
<dbReference type="AlphaFoldDB" id="M2A3S4"/>
<gene>
    <name evidence="2" type="ORF">RE6C_05380</name>
</gene>
<feature type="region of interest" description="Disordered" evidence="1">
    <location>
        <begin position="1"/>
        <end position="66"/>
    </location>
</feature>
<sequence length="66" mass="7189">MQRHSDESIWTKNEGGQDAGGKSFRKLIRSRQGNRLTAKGGGKATAYQRPSVGDCLEPLQPTTGEE</sequence>
<evidence type="ECO:0000313" key="2">
    <source>
        <dbReference type="EMBL" id="EMB13881.1"/>
    </source>
</evidence>
<evidence type="ECO:0000313" key="3">
    <source>
        <dbReference type="Proteomes" id="UP000011529"/>
    </source>
</evidence>
<keyword evidence="3" id="KW-1185">Reference proteome</keyword>